<dbReference type="PROSITE" id="PS50186">
    <property type="entry name" value="DEP"/>
    <property type="match status" value="1"/>
</dbReference>
<dbReference type="SUPFAM" id="SSF46785">
    <property type="entry name" value="Winged helix' DNA-binding domain"/>
    <property type="match status" value="1"/>
</dbReference>
<evidence type="ECO:0000256" key="2">
    <source>
        <dbReference type="ARBA" id="ARBA00005643"/>
    </source>
</evidence>
<dbReference type="GO" id="GO:1990130">
    <property type="term" value="C:GATOR1 complex"/>
    <property type="evidence" value="ECO:0007669"/>
    <property type="project" value="TreeGrafter"/>
</dbReference>
<name>A0A8H8TWS1_9HELO</name>
<dbReference type="PANTHER" id="PTHR13179:SF8">
    <property type="entry name" value="GATOR COMPLEX PROTEIN DEPDC5"/>
    <property type="match status" value="1"/>
</dbReference>
<dbReference type="GO" id="GO:0005774">
    <property type="term" value="C:vacuolar membrane"/>
    <property type="evidence" value="ECO:0007669"/>
    <property type="project" value="UniProtKB-SubCell"/>
</dbReference>
<feature type="compositionally biased region" description="Basic and acidic residues" evidence="7">
    <location>
        <begin position="904"/>
        <end position="917"/>
    </location>
</feature>
<dbReference type="GO" id="GO:0035556">
    <property type="term" value="P:intracellular signal transduction"/>
    <property type="evidence" value="ECO:0007669"/>
    <property type="project" value="InterPro"/>
</dbReference>
<feature type="region of interest" description="Disordered" evidence="7">
    <location>
        <begin position="1452"/>
        <end position="1528"/>
    </location>
</feature>
<keyword evidence="6" id="KW-0472">Membrane</keyword>
<proteinExistence type="inferred from homology"/>
<feature type="compositionally biased region" description="Low complexity" evidence="7">
    <location>
        <begin position="119"/>
        <end position="132"/>
    </location>
</feature>
<evidence type="ECO:0000256" key="1">
    <source>
        <dbReference type="ARBA" id="ARBA00004148"/>
    </source>
</evidence>
<dbReference type="CDD" id="cd04449">
    <property type="entry name" value="DEP_DEPDC5-like"/>
    <property type="match status" value="1"/>
</dbReference>
<sequence length="1907" mass="213423">MSVAPPTTPRRGIKGKSHLRNVSNGSSQSTTSDTGTAQHDPIPVKLPTQRKCTLWVHEEAFSKDDVVLDLDLFPNVKPGELMDVGALKADSGVRDFQEAAQPSRKDGDSLSATMQRQRSNSNSDSPSTASGNHARRDSDFGKRYLFIAQEMPKEVKVKQARFEISVAKHIADLFGLKHRSQVLVSTTDTAVCSASHVELSFKDEYLSRSDMWRLALSELSNKTVFKGQKILFMGTIKAQVTSIYVDGRKMQSAFYSTSTRPVFRSESARYVLFIQMSREMWDFDSEGSGEIMFSKVVNGFLPSLFKKWASLKAKHLVSIVLFTRVEYDTGIASELASAHDSAYHTGIQAEGNKKPYKDFYRVVVSEMASGSWTTILYQLKREFKFFLRDISLHRYKMAAAFAPAPQDGNTRGPIGTRIEAEPSLAMHGNVLEAINLASSQFSHDYIDRDLMRTGISVVVITPSPGLFEVDYETLRMTTEALIGSGIGIDLVCLPKMPLHSVPLFRYRNPQYGAFQEAMHIKSLRSEDSTPRQAAAMFSSSFSSMNESLSPLKASMRERSLRTGSFAATDPPSEWSYAIPHWLDVSFWTGASEDIGLENPFAKSIDKYLRSERSQQARDFEVRCKMYEMEMASVMENVLTEIAVRPLQHDALFSQMIVGLREIPGTTQNSKEASDSVNREKVIASLSEFVSGPSKPQLDRQSSSEEKILYKAMDKFDATISEFLEDFPGTRRNIEGKKYSKARGEETVKRILAEDVKVFETSFKDERGTTKGPSVTGTLMPGNSGQMSQNSEENLKPRKEILSSAMTAKSKMSALRPPKFGRQISLGKHGFGIAAPKAATAEIQIEHASAAKPNTRTSKVSIAATTSTSSTMANHLLNTGANQTQDRPPSSQSEKSKNQSGTRTPDQRTDTGDMENAHASRPMTIKSALQSLDSTNQFKSRSMLGSLFEGHDGADESEGAHNLQSLRLDDAQKLYNSKLLAGSVPELPATLSPTTALSPWLKVLNPSNPPANDALGPSQYKRWQHVYPRPVPTRTMKWKSLCSPASVPLTTEYFPTKHQLDTEYQQKPYNISQNVEDGLNEDPQAREDFLRELIGLRLSQGFQIVVGSAVADAFGQKSLKIANVFDRDHIAEDGASVFMSMGNIIHQLSCVNESEIEVNMFVRKPTASTATSPGSVVPAVYNPAIRTTLSDNYDSRSIVFGKPKDEYNWNYVDAFIAGFDDEMSENLRFWRARFVLIPVERPTQSQRYQGEDNEEEIRLEGIKKLTQTWQRHRILTPSERRFQSLAARKTKDPNPLDIVYKTEDPSVVVTAELETLPLVETSDLGVRRGQLLETERFRKAKLDIAALAEAIQCPIERGGVRMQNRRWHFRLHYNCFIGSDMTTWLIENFEDIDTREEAVELGNMLMSTDELQRPREKEIPKDKKEKEKEGGIWAHVEKRHPFRDGQYFYQVTGEHAKQRPESRSGWFGSRRLDNSIPSTPISESMSRDSPRPERSRDSSSNHDEKSSDSGATTPTTAGGKRPKVALSKVMKYDVDPRRRSYRPERINLHYDRLHNPDNCYHIRIDWVGVTAKLIEDAIESWARTAEGFGLRLVEAPIGEACSITSVHPFRSPYMIELAVQPPDRQPRTYFDSTYFGPQAPTIPANRHFYHKAIMKKFNFVLDIEAARNFPSNVDVTYSWGKPDFKYTQYIHRSGVLLAQITDEGNFLLLANRLYNNRTTAEREFDRYVKIDHERNTRVAAPVYGHGINTDKPSPLNSPMLRSTDTISPVLRATSDVLGPSLAASKIANITTPESIKNELEDFCHNAPLLESYYKEVYEKATPPNMTPPNPRSPFVGSLLESNIPTLGLPPSILARDISPSPMRLSNLPGIGSSMPQLGRRPSVQIGIGGDGAKQESPRGSIKESDKAL</sequence>
<dbReference type="RefSeq" id="XP_031003535.1">
    <property type="nucleotide sequence ID" value="XM_031150568.1"/>
</dbReference>
<dbReference type="InterPro" id="IPR000591">
    <property type="entry name" value="DEP_dom"/>
</dbReference>
<dbReference type="GO" id="GO:1904262">
    <property type="term" value="P:negative regulation of TORC1 signaling"/>
    <property type="evidence" value="ECO:0007669"/>
    <property type="project" value="TreeGrafter"/>
</dbReference>
<dbReference type="PANTHER" id="PTHR13179">
    <property type="entry name" value="DEP DOMAIN CONTAINING PROTEIN 5"/>
    <property type="match status" value="1"/>
</dbReference>
<evidence type="ECO:0000256" key="6">
    <source>
        <dbReference type="ARBA" id="ARBA00023136"/>
    </source>
</evidence>
<dbReference type="GO" id="GO:0010508">
    <property type="term" value="P:positive regulation of autophagy"/>
    <property type="evidence" value="ECO:0007669"/>
    <property type="project" value="TreeGrafter"/>
</dbReference>
<evidence type="ECO:0000256" key="4">
    <source>
        <dbReference type="ARBA" id="ARBA00021881"/>
    </source>
</evidence>
<dbReference type="Proteomes" id="UP000431533">
    <property type="component" value="Unassembled WGS sequence"/>
</dbReference>
<feature type="compositionally biased region" description="Polar residues" evidence="7">
    <location>
        <begin position="879"/>
        <end position="903"/>
    </location>
</feature>
<evidence type="ECO:0000256" key="5">
    <source>
        <dbReference type="ARBA" id="ARBA00022554"/>
    </source>
</evidence>
<comment type="similarity">
    <text evidence="2">Belongs to the IML1 family.</text>
</comment>
<feature type="compositionally biased region" description="Low complexity" evidence="7">
    <location>
        <begin position="23"/>
        <end position="36"/>
    </location>
</feature>
<dbReference type="InterPro" id="IPR036388">
    <property type="entry name" value="WH-like_DNA-bd_sf"/>
</dbReference>
<feature type="compositionally biased region" description="Basic and acidic residues" evidence="7">
    <location>
        <begin position="1409"/>
        <end position="1429"/>
    </location>
</feature>
<gene>
    <name evidence="9" type="primary">iml1</name>
    <name evidence="9" type="ORF">LHYA1_G005624</name>
</gene>
<evidence type="ECO:0000313" key="10">
    <source>
        <dbReference type="Proteomes" id="UP000431533"/>
    </source>
</evidence>
<evidence type="ECO:0000313" key="9">
    <source>
        <dbReference type="EMBL" id="TVY24747.1"/>
    </source>
</evidence>
<accession>A0A8H8TWS1</accession>
<dbReference type="GeneID" id="41985822"/>
<dbReference type="Pfam" id="PF12257">
    <property type="entry name" value="IML1"/>
    <property type="match status" value="1"/>
</dbReference>
<dbReference type="Pfam" id="PF19418">
    <property type="entry name" value="DEPDC5_CTD"/>
    <property type="match status" value="1"/>
</dbReference>
<evidence type="ECO:0000256" key="7">
    <source>
        <dbReference type="SAM" id="MobiDB-lite"/>
    </source>
</evidence>
<dbReference type="EMBL" id="QGMH01000119">
    <property type="protein sequence ID" value="TVY24747.1"/>
    <property type="molecule type" value="Genomic_DNA"/>
</dbReference>
<feature type="compositionally biased region" description="Basic and acidic residues" evidence="7">
    <location>
        <begin position="96"/>
        <end position="108"/>
    </location>
</feature>
<feature type="region of interest" description="Disordered" evidence="7">
    <location>
        <begin position="765"/>
        <end position="794"/>
    </location>
</feature>
<dbReference type="InterPro" id="IPR048255">
    <property type="entry name" value="IML1_N"/>
</dbReference>
<feature type="compositionally biased region" description="Basic and acidic residues" evidence="7">
    <location>
        <begin position="1891"/>
        <end position="1907"/>
    </location>
</feature>
<evidence type="ECO:0000259" key="8">
    <source>
        <dbReference type="PROSITE" id="PS50186"/>
    </source>
</evidence>
<feature type="region of interest" description="Disordered" evidence="7">
    <location>
        <begin position="96"/>
        <end position="136"/>
    </location>
</feature>
<dbReference type="InterPro" id="IPR057068">
    <property type="entry name" value="IML1_N_fung"/>
</dbReference>
<feature type="region of interest" description="Disordered" evidence="7">
    <location>
        <begin position="1863"/>
        <end position="1907"/>
    </location>
</feature>
<keyword evidence="10" id="KW-1185">Reference proteome</keyword>
<evidence type="ECO:0000256" key="3">
    <source>
        <dbReference type="ARBA" id="ARBA00018529"/>
    </source>
</evidence>
<dbReference type="InterPro" id="IPR027244">
    <property type="entry name" value="IML1"/>
</dbReference>
<dbReference type="OrthoDB" id="39497at2759"/>
<feature type="region of interest" description="Disordered" evidence="7">
    <location>
        <begin position="1406"/>
        <end position="1435"/>
    </location>
</feature>
<comment type="subcellular location">
    <subcellularLocation>
        <location evidence="1">Vacuole membrane</location>
        <topology evidence="1">Peripheral membrane protein</topology>
    </subcellularLocation>
</comment>
<dbReference type="Pfam" id="PF00610">
    <property type="entry name" value="DEP"/>
    <property type="match status" value="1"/>
</dbReference>
<dbReference type="GO" id="GO:0005096">
    <property type="term" value="F:GTPase activator activity"/>
    <property type="evidence" value="ECO:0007669"/>
    <property type="project" value="InterPro"/>
</dbReference>
<protein>
    <recommendedName>
        <fullName evidence="3">Vacuolar membrane-associated protein IML1</fullName>
    </recommendedName>
    <alternativeName>
        <fullName evidence="4">Vacuolar membrane-associated protein iml1</fullName>
    </alternativeName>
</protein>
<feature type="region of interest" description="Disordered" evidence="7">
    <location>
        <begin position="1"/>
        <end position="44"/>
    </location>
</feature>
<dbReference type="Gene3D" id="1.10.10.10">
    <property type="entry name" value="Winged helix-like DNA-binding domain superfamily/Winged helix DNA-binding domain"/>
    <property type="match status" value="1"/>
</dbReference>
<comment type="caution">
    <text evidence="9">The sequence shown here is derived from an EMBL/GenBank/DDBJ whole genome shotgun (WGS) entry which is preliminary data.</text>
</comment>
<feature type="compositionally biased region" description="Polar residues" evidence="7">
    <location>
        <begin position="770"/>
        <end position="791"/>
    </location>
</feature>
<feature type="region of interest" description="Disordered" evidence="7">
    <location>
        <begin position="879"/>
        <end position="921"/>
    </location>
</feature>
<dbReference type="InterPro" id="IPR036390">
    <property type="entry name" value="WH_DNA-bd_sf"/>
</dbReference>
<reference evidence="9 10" key="1">
    <citation type="submission" date="2018-05" db="EMBL/GenBank/DDBJ databases">
        <title>Genome sequencing and assembly of the regulated plant pathogen Lachnellula willkommii and related sister species for the development of diagnostic species identification markers.</title>
        <authorList>
            <person name="Giroux E."/>
            <person name="Bilodeau G."/>
        </authorList>
    </citation>
    <scope>NUCLEOTIDE SEQUENCE [LARGE SCALE GENOMIC DNA]</scope>
    <source>
        <strain evidence="9 10">CBS 185.66</strain>
    </source>
</reference>
<keyword evidence="5" id="KW-0926">Vacuole</keyword>
<feature type="domain" description="DEP" evidence="8">
    <location>
        <begin position="1355"/>
        <end position="1452"/>
    </location>
</feature>
<dbReference type="InterPro" id="IPR045838">
    <property type="entry name" value="DEPDC5_CTD"/>
</dbReference>
<dbReference type="Pfam" id="PF24438">
    <property type="entry name" value="IML1_N_fung"/>
    <property type="match status" value="1"/>
</dbReference>
<organism evidence="9 10">
    <name type="scientific">Lachnellula hyalina</name>
    <dbReference type="NCBI Taxonomy" id="1316788"/>
    <lineage>
        <taxon>Eukaryota</taxon>
        <taxon>Fungi</taxon>
        <taxon>Dikarya</taxon>
        <taxon>Ascomycota</taxon>
        <taxon>Pezizomycotina</taxon>
        <taxon>Leotiomycetes</taxon>
        <taxon>Helotiales</taxon>
        <taxon>Lachnaceae</taxon>
        <taxon>Lachnellula</taxon>
    </lineage>
</organism>
<feature type="compositionally biased region" description="Basic and acidic residues" evidence="7">
    <location>
        <begin position="1484"/>
        <end position="1506"/>
    </location>
</feature>
<dbReference type="SMART" id="SM00049">
    <property type="entry name" value="DEP"/>
    <property type="match status" value="1"/>
</dbReference>